<protein>
    <submittedName>
        <fullName evidence="3">Uncharacterized protein</fullName>
    </submittedName>
</protein>
<dbReference type="InterPro" id="IPR011009">
    <property type="entry name" value="Kinase-like_dom_sf"/>
</dbReference>
<keyword evidence="2" id="KW-1133">Transmembrane helix</keyword>
<keyword evidence="4" id="KW-1185">Reference proteome</keyword>
<reference evidence="3 4" key="1">
    <citation type="journal article" date="2020" name="ISME J.">
        <title>Uncovering the hidden diversity of litter-decomposition mechanisms in mushroom-forming fungi.</title>
        <authorList>
            <person name="Floudas D."/>
            <person name="Bentzer J."/>
            <person name="Ahren D."/>
            <person name="Johansson T."/>
            <person name="Persson P."/>
            <person name="Tunlid A."/>
        </authorList>
    </citation>
    <scope>NUCLEOTIDE SEQUENCE [LARGE SCALE GENOMIC DNA]</scope>
    <source>
        <strain evidence="3 4">CBS 291.85</strain>
    </source>
</reference>
<evidence type="ECO:0000256" key="1">
    <source>
        <dbReference type="SAM" id="MobiDB-lite"/>
    </source>
</evidence>
<evidence type="ECO:0000313" key="4">
    <source>
        <dbReference type="Proteomes" id="UP000559256"/>
    </source>
</evidence>
<organism evidence="3 4">
    <name type="scientific">Tetrapyrgos nigripes</name>
    <dbReference type="NCBI Taxonomy" id="182062"/>
    <lineage>
        <taxon>Eukaryota</taxon>
        <taxon>Fungi</taxon>
        <taxon>Dikarya</taxon>
        <taxon>Basidiomycota</taxon>
        <taxon>Agaricomycotina</taxon>
        <taxon>Agaricomycetes</taxon>
        <taxon>Agaricomycetidae</taxon>
        <taxon>Agaricales</taxon>
        <taxon>Marasmiineae</taxon>
        <taxon>Marasmiaceae</taxon>
        <taxon>Tetrapyrgos</taxon>
    </lineage>
</organism>
<gene>
    <name evidence="3" type="ORF">D9758_017302</name>
</gene>
<dbReference type="Proteomes" id="UP000559256">
    <property type="component" value="Unassembled WGS sequence"/>
</dbReference>
<dbReference type="OrthoDB" id="10252354at2759"/>
<name>A0A8H5C0S2_9AGAR</name>
<dbReference type="AlphaFoldDB" id="A0A8H5C0S2"/>
<accession>A0A8H5C0S2</accession>
<keyword evidence="2" id="KW-0812">Transmembrane</keyword>
<evidence type="ECO:0000313" key="3">
    <source>
        <dbReference type="EMBL" id="KAF5333050.1"/>
    </source>
</evidence>
<dbReference type="SUPFAM" id="SSF56112">
    <property type="entry name" value="Protein kinase-like (PK-like)"/>
    <property type="match status" value="1"/>
</dbReference>
<proteinExistence type="predicted"/>
<keyword evidence="2" id="KW-0472">Membrane</keyword>
<comment type="caution">
    <text evidence="3">The sequence shown here is derived from an EMBL/GenBank/DDBJ whole genome shotgun (WGS) entry which is preliminary data.</text>
</comment>
<sequence>MPGRPRSSPGPTPLTQVRQVQGQGPVPSTLYKSPTSLLRGHILINIVRKIAQSALEGLNVLYKEGIIHQVLGVLEGVVWGFCEGWGWFGFRFEFEFQLLFEGGQGGWASGVKVAKEGKRRVKGRLGSRAEDASLVLGFGASLSIAEHSFGPGFSVDYGDDTAGADVGSDIVDFLSPTDGPDAFLSSAQSSVFILFFFILFFSLLCDFFTSMSISIRSSHTPIPGLGMAMVFGVGFDVGDASRRERIGVNLKRDVGWYIAHSKIVSTPYLHSKNNITNGSWIIASYGAYLQEPNIRMCMEWIEKINHEKDIETSNSSFSIIHYRHIKLCDFGVSGDLVFIYMNTFAGTSVYIPVAYRSIVDMENQILYTLRYILCGLSVV</sequence>
<evidence type="ECO:0000256" key="2">
    <source>
        <dbReference type="SAM" id="Phobius"/>
    </source>
</evidence>
<dbReference type="EMBL" id="JAACJM010000291">
    <property type="protein sequence ID" value="KAF5333050.1"/>
    <property type="molecule type" value="Genomic_DNA"/>
</dbReference>
<feature type="transmembrane region" description="Helical" evidence="2">
    <location>
        <begin position="191"/>
        <end position="209"/>
    </location>
</feature>
<feature type="region of interest" description="Disordered" evidence="1">
    <location>
        <begin position="1"/>
        <end position="26"/>
    </location>
</feature>